<gene>
    <name evidence="1" type="ORF">MEDL_36263</name>
</gene>
<reference evidence="1" key="1">
    <citation type="submission" date="2021-03" db="EMBL/GenBank/DDBJ databases">
        <authorList>
            <person name="Bekaert M."/>
        </authorList>
    </citation>
    <scope>NUCLEOTIDE SEQUENCE</scope>
</reference>
<sequence>MDDSRKHISTEKPLLLLGEPSCRILEGKQHHFYRNQHGFWENNMVTVILGRATSKRENNISTETIAPLLKPLLPYLVSNFIPDSRGKTTFLQGNHLFPISEQLHTGSRGKQHFYRNHCSLLETMPPFSEQHCSLLSEQLLEEGNTFLQKPLLPCGGQCIGEEKTILAPHGEQLHTSSGENTFLRRILLLVSEQLSPVLEENTFLQKPLPPSCETASCRFWGNNISETIIPLLHILGKQHSEKVLEEASYQFLEKKTFLQKPLLLLDGQPYPRILRENTFLQKPLLLLSGSHTRF</sequence>
<dbReference type="EMBL" id="CAJPWZ010001770">
    <property type="protein sequence ID" value="CAG2222959.1"/>
    <property type="molecule type" value="Genomic_DNA"/>
</dbReference>
<organism evidence="1 2">
    <name type="scientific">Mytilus edulis</name>
    <name type="common">Blue mussel</name>
    <dbReference type="NCBI Taxonomy" id="6550"/>
    <lineage>
        <taxon>Eukaryota</taxon>
        <taxon>Metazoa</taxon>
        <taxon>Spiralia</taxon>
        <taxon>Lophotrochozoa</taxon>
        <taxon>Mollusca</taxon>
        <taxon>Bivalvia</taxon>
        <taxon>Autobranchia</taxon>
        <taxon>Pteriomorphia</taxon>
        <taxon>Mytilida</taxon>
        <taxon>Mytiloidea</taxon>
        <taxon>Mytilidae</taxon>
        <taxon>Mytilinae</taxon>
        <taxon>Mytilus</taxon>
    </lineage>
</organism>
<evidence type="ECO:0000313" key="2">
    <source>
        <dbReference type="Proteomes" id="UP000683360"/>
    </source>
</evidence>
<dbReference type="Proteomes" id="UP000683360">
    <property type="component" value="Unassembled WGS sequence"/>
</dbReference>
<name>A0A8S3SX28_MYTED</name>
<keyword evidence="2" id="KW-1185">Reference proteome</keyword>
<accession>A0A8S3SX28</accession>
<protein>
    <submittedName>
        <fullName evidence="1">Uncharacterized protein</fullName>
    </submittedName>
</protein>
<comment type="caution">
    <text evidence="1">The sequence shown here is derived from an EMBL/GenBank/DDBJ whole genome shotgun (WGS) entry which is preliminary data.</text>
</comment>
<proteinExistence type="predicted"/>
<evidence type="ECO:0000313" key="1">
    <source>
        <dbReference type="EMBL" id="CAG2222959.1"/>
    </source>
</evidence>
<dbReference type="AlphaFoldDB" id="A0A8S3SX28"/>